<evidence type="ECO:0000259" key="1">
    <source>
        <dbReference type="Pfam" id="PF08486"/>
    </source>
</evidence>
<dbReference type="EMBL" id="JAPFPW010000008">
    <property type="protein sequence ID" value="MCW7753972.1"/>
    <property type="molecule type" value="Genomic_DNA"/>
</dbReference>
<dbReference type="InterPro" id="IPR051922">
    <property type="entry name" value="Bact_Sporulation_Assoc"/>
</dbReference>
<accession>A0ABT3N930</accession>
<dbReference type="InterPro" id="IPR013693">
    <property type="entry name" value="SpoIID/LytB_N"/>
</dbReference>
<gene>
    <name evidence="2" type="ORF">OOT00_08235</name>
</gene>
<protein>
    <submittedName>
        <fullName evidence="2">SpoIID/LytB domain-containing protein</fullName>
    </submittedName>
</protein>
<dbReference type="InterPro" id="IPR019734">
    <property type="entry name" value="TPR_rpt"/>
</dbReference>
<sequence>MAKKSSCFAKKHALCRSPFLLTLFFLLIILRPSSAHALPEELSMALEEQRYTLAIHILRSWAAVSDSPDDRAKALWMEARIQALHMENTDEAAASLDRLLTAYPKSPLLGDARFEKAVLAMQSGRKEKAIQGFADFVTAFPDHPRRQSAGSFLRFLQGRQTLPSTAREGIRVALSLDTSRIQISGSALTVTDMVTDAEVCKGSSLILDTDRSGRIRINGRPTGQPLSIRSPDGSFLLNGRRHRGRLQVHSTAGHLLLVNVLDLESYLKGVVPAEMPPSWPEEALKAQAVAARTYALHHMEKRKYEPYDVKSDTRSQVFSTEREHPRSSAAVTATRGEVMVWAGTAAFTAFHADSGGHTEAADALWGKDYPYLTPIMDFWTRETPHGYWKCSFSERELRQMVPELRDMGRILDIRPEGTTPSGRVHLLVFRDSRQETTIPAGRFRTRVGPMNLKSTAFSINHERGVFHFQGKGFGHGVGMSQWGARKMAEAGRDYRDILLFYYPHLHWAAMEE</sequence>
<dbReference type="SUPFAM" id="SSF48452">
    <property type="entry name" value="TPR-like"/>
    <property type="match status" value="1"/>
</dbReference>
<dbReference type="NCBIfam" id="TIGR02669">
    <property type="entry name" value="SpoIID_LytB"/>
    <property type="match status" value="1"/>
</dbReference>
<reference evidence="2 3" key="1">
    <citation type="submission" date="2022-11" db="EMBL/GenBank/DDBJ databases">
        <title>Desulfobotulus tamanensis H1 sp. nov. - anaerobic, alkaliphilic, sulphate reducing bacterium isolated from terrestrial mud volcano.</title>
        <authorList>
            <person name="Frolova A."/>
            <person name="Merkel A.Y."/>
            <person name="Slobodkin A.I."/>
        </authorList>
    </citation>
    <scope>NUCLEOTIDE SEQUENCE [LARGE SCALE GENOMIC DNA]</scope>
    <source>
        <strain evidence="2 3">H1</strain>
    </source>
</reference>
<dbReference type="InterPro" id="IPR013486">
    <property type="entry name" value="SpoIID/LytB"/>
</dbReference>
<feature type="domain" description="Sporulation stage II protein D amidase enhancer LytB N-terminal" evidence="1">
    <location>
        <begin position="253"/>
        <end position="341"/>
    </location>
</feature>
<keyword evidence="3" id="KW-1185">Reference proteome</keyword>
<name>A0ABT3N930_9BACT</name>
<dbReference type="Gene3D" id="1.25.40.10">
    <property type="entry name" value="Tetratricopeptide repeat domain"/>
    <property type="match status" value="1"/>
</dbReference>
<dbReference type="Pfam" id="PF13174">
    <property type="entry name" value="TPR_6"/>
    <property type="match status" value="1"/>
</dbReference>
<dbReference type="InterPro" id="IPR011990">
    <property type="entry name" value="TPR-like_helical_dom_sf"/>
</dbReference>
<comment type="caution">
    <text evidence="2">The sequence shown here is derived from an EMBL/GenBank/DDBJ whole genome shotgun (WGS) entry which is preliminary data.</text>
</comment>
<organism evidence="2 3">
    <name type="scientific">Desulfobotulus pelophilus</name>
    <dbReference type="NCBI Taxonomy" id="2823377"/>
    <lineage>
        <taxon>Bacteria</taxon>
        <taxon>Pseudomonadati</taxon>
        <taxon>Thermodesulfobacteriota</taxon>
        <taxon>Desulfobacteria</taxon>
        <taxon>Desulfobacterales</taxon>
        <taxon>Desulfobacteraceae</taxon>
        <taxon>Desulfobotulus</taxon>
    </lineage>
</organism>
<dbReference type="PANTHER" id="PTHR30032:SF4">
    <property type="entry name" value="AMIDASE ENHANCER"/>
    <property type="match status" value="1"/>
</dbReference>
<proteinExistence type="predicted"/>
<evidence type="ECO:0000313" key="3">
    <source>
        <dbReference type="Proteomes" id="UP001209681"/>
    </source>
</evidence>
<dbReference type="Proteomes" id="UP001209681">
    <property type="component" value="Unassembled WGS sequence"/>
</dbReference>
<dbReference type="Pfam" id="PF08486">
    <property type="entry name" value="SpoIID"/>
    <property type="match status" value="1"/>
</dbReference>
<dbReference type="PANTHER" id="PTHR30032">
    <property type="entry name" value="N-ACETYLMURAMOYL-L-ALANINE AMIDASE-RELATED"/>
    <property type="match status" value="1"/>
</dbReference>
<evidence type="ECO:0000313" key="2">
    <source>
        <dbReference type="EMBL" id="MCW7753972.1"/>
    </source>
</evidence>
<dbReference type="RefSeq" id="WP_265424841.1">
    <property type="nucleotide sequence ID" value="NZ_JAPFPW010000008.1"/>
</dbReference>